<evidence type="ECO:0000313" key="1">
    <source>
        <dbReference type="EMBL" id="KAK6493416.1"/>
    </source>
</evidence>
<dbReference type="Proteomes" id="UP001369086">
    <property type="component" value="Unassembled WGS sequence"/>
</dbReference>
<dbReference type="PANTHER" id="PTHR16120">
    <property type="entry name" value="AP-5 COMPLEX SUBUNIT SIGMA-1"/>
    <property type="match status" value="1"/>
</dbReference>
<dbReference type="PANTHER" id="PTHR16120:SF0">
    <property type="entry name" value="AP-5 COMPLEX SUBUNIT SIGMA-1"/>
    <property type="match status" value="1"/>
</dbReference>
<comment type="caution">
    <text evidence="1">The sequence shown here is derived from an EMBL/GenBank/DDBJ whole genome shotgun (WGS) entry which is preliminary data.</text>
</comment>
<organism evidence="1 2">
    <name type="scientific">Huso huso</name>
    <name type="common">Beluga</name>
    <name type="synonym">Acipenser huso</name>
    <dbReference type="NCBI Taxonomy" id="61971"/>
    <lineage>
        <taxon>Eukaryota</taxon>
        <taxon>Metazoa</taxon>
        <taxon>Chordata</taxon>
        <taxon>Craniata</taxon>
        <taxon>Vertebrata</taxon>
        <taxon>Euteleostomi</taxon>
        <taxon>Actinopterygii</taxon>
        <taxon>Chondrostei</taxon>
        <taxon>Acipenseriformes</taxon>
        <taxon>Acipenseridae</taxon>
        <taxon>Huso</taxon>
    </lineage>
</organism>
<evidence type="ECO:0000313" key="2">
    <source>
        <dbReference type="Proteomes" id="UP001369086"/>
    </source>
</evidence>
<sequence>MVHGFLIHTLCPVSAGSSSVCRVLYTRFFCSETLVPLPAGLDAGAERLLQKEQMMVVARQVKSACTLSREAAGKPPPESCLPPLDEVVAVQEADCGVFRLGAGEPFQVEKTVLWLGVLSLGFSLVCEPHENLLLAEGTLRTLARHCLEHLHLLGPPGTDVLLKVDRTEVLLDMLLPHGQLLFANHRFIHSLEKEIAACMAK</sequence>
<accession>A0ABR1A8J2</accession>
<name>A0ABR1A8J2_HUSHU</name>
<proteinExistence type="predicted"/>
<protein>
    <submittedName>
        <fullName evidence="1">AP-5 complex subunit sigma-1</fullName>
    </submittedName>
</protein>
<dbReference type="Pfam" id="PF15001">
    <property type="entry name" value="AP-5_subunit_s1"/>
    <property type="match status" value="1"/>
</dbReference>
<dbReference type="InterPro" id="IPR029392">
    <property type="entry name" value="AP-5_subunit_s1"/>
</dbReference>
<keyword evidence="2" id="KW-1185">Reference proteome</keyword>
<reference evidence="1 2" key="1">
    <citation type="submission" date="2021-05" db="EMBL/GenBank/DDBJ databases">
        <authorList>
            <person name="Zahm M."/>
            <person name="Klopp C."/>
            <person name="Cabau C."/>
            <person name="Kuhl H."/>
            <person name="Suciu R."/>
            <person name="Ciorpac M."/>
            <person name="Holostenco D."/>
            <person name="Gessner J."/>
            <person name="Wuertz S."/>
            <person name="Hohne C."/>
            <person name="Stock M."/>
            <person name="Gislard M."/>
            <person name="Lluch J."/>
            <person name="Milhes M."/>
            <person name="Lampietro C."/>
            <person name="Lopez Roques C."/>
            <person name="Donnadieu C."/>
            <person name="Du K."/>
            <person name="Schartl M."/>
            <person name="Guiguen Y."/>
        </authorList>
    </citation>
    <scope>NUCLEOTIDE SEQUENCE [LARGE SCALE GENOMIC DNA]</scope>
    <source>
        <strain evidence="1">Hh-F2</strain>
        <tissue evidence="1">Blood</tissue>
    </source>
</reference>
<gene>
    <name evidence="1" type="ORF">HHUSO_G3000</name>
</gene>
<dbReference type="EMBL" id="JAHFZB010000002">
    <property type="protein sequence ID" value="KAK6493416.1"/>
    <property type="molecule type" value="Genomic_DNA"/>
</dbReference>